<accession>A0A6J6IPQ2</accession>
<dbReference type="InterPro" id="IPR018910">
    <property type="entry name" value="LpqB_C"/>
</dbReference>
<feature type="domain" description="GerMN" evidence="1">
    <location>
        <begin position="200"/>
        <end position="290"/>
    </location>
</feature>
<evidence type="ECO:0000259" key="1">
    <source>
        <dbReference type="SMART" id="SM00909"/>
    </source>
</evidence>
<dbReference type="InterPro" id="IPR059026">
    <property type="entry name" value="LpqB_N"/>
</dbReference>
<dbReference type="InterPro" id="IPR019606">
    <property type="entry name" value="GerMN"/>
</dbReference>
<dbReference type="Pfam" id="PF25976">
    <property type="entry name" value="LpqB_N"/>
    <property type="match status" value="1"/>
</dbReference>
<proteinExistence type="predicted"/>
<dbReference type="Pfam" id="PF10647">
    <property type="entry name" value="Gmad1"/>
    <property type="match status" value="1"/>
</dbReference>
<dbReference type="AlphaFoldDB" id="A0A6J6IPQ2"/>
<sequence length="557" mass="59950">MNKFLKLVAVALTALAFAGCAQLPTSSEVKSGPEIQGDIANDYLYYSPSGPVEGETQQEILSGFLNAGTGPQNDYEAAREYLTQGFKTKWNPNAEVLIQQGSPTISFNANQDASVTVQVQAIVDADGHYVVQDAGATRMLQFEMVREAGEWRIAKAPNLTLLIRPVFDVIFRSYSIYFFDAQRTHLVPDLRWFPSRASTATRMMNAMLRGPSEWLKPAVNSAIPSGTALSLTSVTVADGIASVDLTAKALTAKDLARRQMKAQIRATLTQLPNVYSVAISVERGPQEIVDLPELVPTVASNEAVVLTNGELEIINGESLTPIGGTADLIARTAATDFAITEAGDWLALKGSSGVYRSHIGLFGTTPILADSRAGQLSPMFDDRNYLWTMTKKAGESVQVTSPDGSRHTLSLGWLDSFPRRQFALSAEGSRIALLVGSGQNVRTYVASIVRDKYGLPVSFGAPLEIVGSSASPISVSWSDENTIGVLHAIGDGTVAATLHTIGGTLRDLGLVDGGRFLEARANASSIYALDNQRVLHGYRNITWLPIFNNIQAIHFAN</sequence>
<dbReference type="SMART" id="SM00909">
    <property type="entry name" value="Germane"/>
    <property type="match status" value="1"/>
</dbReference>
<evidence type="ECO:0000313" key="2">
    <source>
        <dbReference type="EMBL" id="CAB4626562.1"/>
    </source>
</evidence>
<gene>
    <name evidence="2" type="ORF">UFOPK2001_00254</name>
</gene>
<reference evidence="2" key="1">
    <citation type="submission" date="2020-05" db="EMBL/GenBank/DDBJ databases">
        <authorList>
            <person name="Chiriac C."/>
            <person name="Salcher M."/>
            <person name="Ghai R."/>
            <person name="Kavagutti S V."/>
        </authorList>
    </citation>
    <scope>NUCLEOTIDE SEQUENCE</scope>
</reference>
<protein>
    <submittedName>
        <fullName evidence="2">Unannotated protein</fullName>
    </submittedName>
</protein>
<dbReference type="EMBL" id="CAEZVN010000012">
    <property type="protein sequence ID" value="CAB4626562.1"/>
    <property type="molecule type" value="Genomic_DNA"/>
</dbReference>
<organism evidence="2">
    <name type="scientific">freshwater metagenome</name>
    <dbReference type="NCBI Taxonomy" id="449393"/>
    <lineage>
        <taxon>unclassified sequences</taxon>
        <taxon>metagenomes</taxon>
        <taxon>ecological metagenomes</taxon>
    </lineage>
</organism>
<dbReference type="PROSITE" id="PS51257">
    <property type="entry name" value="PROKAR_LIPOPROTEIN"/>
    <property type="match status" value="1"/>
</dbReference>
<name>A0A6J6IPQ2_9ZZZZ</name>
<dbReference type="Pfam" id="PF10646">
    <property type="entry name" value="Germane"/>
    <property type="match status" value="1"/>
</dbReference>